<dbReference type="InterPro" id="IPR003594">
    <property type="entry name" value="HATPase_dom"/>
</dbReference>
<dbReference type="InterPro" id="IPR036890">
    <property type="entry name" value="HATPase_C_sf"/>
</dbReference>
<dbReference type="SUPFAM" id="SSF55874">
    <property type="entry name" value="ATPase domain of HSP90 chaperone/DNA topoisomerase II/histidine kinase"/>
    <property type="match status" value="1"/>
</dbReference>
<keyword evidence="7" id="KW-1133">Transmembrane helix</keyword>
<dbReference type="EC" id="2.7.13.3" evidence="2"/>
<dbReference type="PRINTS" id="PR00344">
    <property type="entry name" value="BCTRLSENSOR"/>
</dbReference>
<dbReference type="InterPro" id="IPR005467">
    <property type="entry name" value="His_kinase_dom"/>
</dbReference>
<comment type="catalytic activity">
    <reaction evidence="1">
        <text>ATP + protein L-histidine = ADP + protein N-phospho-L-histidine.</text>
        <dbReference type="EC" id="2.7.13.3"/>
    </reaction>
</comment>
<dbReference type="OrthoDB" id="3369at2157"/>
<accession>A0A1H3VPP3</accession>
<feature type="transmembrane region" description="Helical" evidence="7">
    <location>
        <begin position="81"/>
        <end position="101"/>
    </location>
</feature>
<evidence type="ECO:0000256" key="3">
    <source>
        <dbReference type="ARBA" id="ARBA00022679"/>
    </source>
</evidence>
<evidence type="ECO:0000256" key="5">
    <source>
        <dbReference type="ARBA" id="ARBA00022777"/>
    </source>
</evidence>
<keyword evidence="6" id="KW-0067">ATP-binding</keyword>
<keyword evidence="3" id="KW-0808">Transferase</keyword>
<dbReference type="EMBL" id="FNQT01000001">
    <property type="protein sequence ID" value="SDZ76214.1"/>
    <property type="molecule type" value="Genomic_DNA"/>
</dbReference>
<evidence type="ECO:0000256" key="1">
    <source>
        <dbReference type="ARBA" id="ARBA00000085"/>
    </source>
</evidence>
<keyword evidence="4" id="KW-0547">Nucleotide-binding</keyword>
<dbReference type="CDD" id="cd00075">
    <property type="entry name" value="HATPase"/>
    <property type="match status" value="1"/>
</dbReference>
<feature type="transmembrane region" description="Helical" evidence="7">
    <location>
        <begin position="12"/>
        <end position="31"/>
    </location>
</feature>
<dbReference type="Gene3D" id="3.30.565.10">
    <property type="entry name" value="Histidine kinase-like ATPase, C-terminal domain"/>
    <property type="match status" value="1"/>
</dbReference>
<organism evidence="9 10">
    <name type="scientific">Haloplanus vescus</name>
    <dbReference type="NCBI Taxonomy" id="555874"/>
    <lineage>
        <taxon>Archaea</taxon>
        <taxon>Methanobacteriati</taxon>
        <taxon>Methanobacteriota</taxon>
        <taxon>Stenosarchaea group</taxon>
        <taxon>Halobacteria</taxon>
        <taxon>Halobacteriales</taxon>
        <taxon>Haloferacaceae</taxon>
        <taxon>Haloplanus</taxon>
    </lineage>
</organism>
<dbReference type="GO" id="GO:0004673">
    <property type="term" value="F:protein histidine kinase activity"/>
    <property type="evidence" value="ECO:0007669"/>
    <property type="project" value="UniProtKB-EC"/>
</dbReference>
<dbReference type="PANTHER" id="PTHR44936">
    <property type="entry name" value="SENSOR PROTEIN CREC"/>
    <property type="match status" value="1"/>
</dbReference>
<proteinExistence type="predicted"/>
<protein>
    <recommendedName>
        <fullName evidence="2">histidine kinase</fullName>
        <ecNumber evidence="2">2.7.13.3</ecNumber>
    </recommendedName>
</protein>
<keyword evidence="10" id="KW-1185">Reference proteome</keyword>
<evidence type="ECO:0000259" key="8">
    <source>
        <dbReference type="PROSITE" id="PS50109"/>
    </source>
</evidence>
<gene>
    <name evidence="9" type="ORF">SAMN04488065_0111</name>
</gene>
<name>A0A1H3VPP3_9EURY</name>
<dbReference type="GO" id="GO:0005524">
    <property type="term" value="F:ATP binding"/>
    <property type="evidence" value="ECO:0007669"/>
    <property type="project" value="UniProtKB-KW"/>
</dbReference>
<keyword evidence="7" id="KW-0472">Membrane</keyword>
<dbReference type="RefSeq" id="WP_092629850.1">
    <property type="nucleotide sequence ID" value="NZ_FNQT01000001.1"/>
</dbReference>
<dbReference type="AlphaFoldDB" id="A0A1H3VPP3"/>
<evidence type="ECO:0000256" key="2">
    <source>
        <dbReference type="ARBA" id="ARBA00012438"/>
    </source>
</evidence>
<dbReference type="PANTHER" id="PTHR44936:SF10">
    <property type="entry name" value="SENSOR PROTEIN RSTB"/>
    <property type="match status" value="1"/>
</dbReference>
<dbReference type="Pfam" id="PF02518">
    <property type="entry name" value="HATPase_c"/>
    <property type="match status" value="1"/>
</dbReference>
<dbReference type="SMART" id="SM00387">
    <property type="entry name" value="HATPase_c"/>
    <property type="match status" value="1"/>
</dbReference>
<evidence type="ECO:0000256" key="6">
    <source>
        <dbReference type="ARBA" id="ARBA00022840"/>
    </source>
</evidence>
<evidence type="ECO:0000256" key="7">
    <source>
        <dbReference type="SAM" id="Phobius"/>
    </source>
</evidence>
<dbReference type="PROSITE" id="PS50109">
    <property type="entry name" value="HIS_KIN"/>
    <property type="match status" value="1"/>
</dbReference>
<dbReference type="Proteomes" id="UP000236755">
    <property type="component" value="Unassembled WGS sequence"/>
</dbReference>
<keyword evidence="5 9" id="KW-0418">Kinase</keyword>
<dbReference type="InterPro" id="IPR050980">
    <property type="entry name" value="2C_sensor_his_kinase"/>
</dbReference>
<reference evidence="9 10" key="1">
    <citation type="submission" date="2016-10" db="EMBL/GenBank/DDBJ databases">
        <authorList>
            <person name="de Groot N.N."/>
        </authorList>
    </citation>
    <scope>NUCLEOTIDE SEQUENCE [LARGE SCALE GENOMIC DNA]</scope>
    <source>
        <strain evidence="9 10">CGMCC 1.8712</strain>
    </source>
</reference>
<feature type="domain" description="Histidine kinase" evidence="8">
    <location>
        <begin position="271"/>
        <end position="480"/>
    </location>
</feature>
<feature type="transmembrane region" description="Helical" evidence="7">
    <location>
        <begin position="113"/>
        <end position="133"/>
    </location>
</feature>
<evidence type="ECO:0000313" key="9">
    <source>
        <dbReference type="EMBL" id="SDZ76214.1"/>
    </source>
</evidence>
<evidence type="ECO:0000313" key="10">
    <source>
        <dbReference type="Proteomes" id="UP000236755"/>
    </source>
</evidence>
<evidence type="ECO:0000256" key="4">
    <source>
        <dbReference type="ARBA" id="ARBA00022741"/>
    </source>
</evidence>
<dbReference type="InterPro" id="IPR004358">
    <property type="entry name" value="Sig_transdc_His_kin-like_C"/>
</dbReference>
<keyword evidence="7" id="KW-0812">Transmembrane</keyword>
<feature type="transmembrane region" description="Helical" evidence="7">
    <location>
        <begin position="51"/>
        <end position="69"/>
    </location>
</feature>
<sequence length="481" mass="52611">MNGPAGIRSRRLLAGGSISLLGCLLLGVPLFDIWDDATNLSWGILTTIAENALFLALAGGLVVGGVWLVRSDWATDHVTRVARRTVLATVAFGALIAWAAGLQLQVMGALKPYVLAMNGVIIGAVTSFGVSVASTQATAYRSAADEERTQRESLELLYRLANDLESATTHEDVYEITDARLTDIFGATPVRVVVDETVVVDTAEAPPSAQPAERVPIGERGWIGLWGDDFDGHDVATAELFGTHLNEAVRRIERETRLREERDILEFVNRTLRHDLLGDLSLIEARLRLIDRNVAFENPTHADHVEVSLDRVDDMHEFIRTMRTYMQALLADDHTLEATALCPVIDAELEDIREEHPDAVVERSSIPEVAVQADDLLDHVFANLFRNAVEHNDAETPEVTVDAELVDGVVRVTVADNGPGIQPSQREDIFEQGEHGTESSGSGFGLYLVKDAVENYGGEVRVRDNEPRGTVFELDLPVATS</sequence>
<dbReference type="STRING" id="555874.SAMN04488065_0111"/>